<gene>
    <name evidence="3" type="ORF">SAMN06893096_106248</name>
</gene>
<keyword evidence="2" id="KW-0812">Transmembrane</keyword>
<keyword evidence="2" id="KW-0472">Membrane</keyword>
<proteinExistence type="predicted"/>
<sequence>MPTSSGVPLWVPLLVGFLGLLGVLYTQWRSDIREQRTRDEARQREQEQWDRQERQQREQWAREDAARSYEQRRDAYLRFVTQFDQVWELVAGRYYLPGHWPQPVPEDDRTYVELTEELRTLRLFASTAVTDIADDAVRTLQRFDGLPPHQGEHYEDAEDLNARLRQKYDLLQETMRRDLGVPDEPALGAAE</sequence>
<name>A0A239GLA7_9ACTN</name>
<protein>
    <submittedName>
        <fullName evidence="3">Uncharacterized protein</fullName>
    </submittedName>
</protein>
<evidence type="ECO:0000256" key="2">
    <source>
        <dbReference type="SAM" id="Phobius"/>
    </source>
</evidence>
<feature type="transmembrane region" description="Helical" evidence="2">
    <location>
        <begin position="6"/>
        <end position="28"/>
    </location>
</feature>
<keyword evidence="4" id="KW-1185">Reference proteome</keyword>
<dbReference type="EMBL" id="FZOO01000006">
    <property type="protein sequence ID" value="SNS69568.1"/>
    <property type="molecule type" value="Genomic_DNA"/>
</dbReference>
<accession>A0A239GLA7</accession>
<evidence type="ECO:0000256" key="1">
    <source>
        <dbReference type="SAM" id="MobiDB-lite"/>
    </source>
</evidence>
<evidence type="ECO:0000313" key="4">
    <source>
        <dbReference type="Proteomes" id="UP000198373"/>
    </source>
</evidence>
<reference evidence="4" key="1">
    <citation type="submission" date="2017-06" db="EMBL/GenBank/DDBJ databases">
        <authorList>
            <person name="Varghese N."/>
            <person name="Submissions S."/>
        </authorList>
    </citation>
    <scope>NUCLEOTIDE SEQUENCE [LARGE SCALE GENOMIC DNA]</scope>
    <source>
        <strain evidence="4">DSM 46839</strain>
    </source>
</reference>
<keyword evidence="2" id="KW-1133">Transmembrane helix</keyword>
<organism evidence="3 4">
    <name type="scientific">Geodermatophilus pulveris</name>
    <dbReference type="NCBI Taxonomy" id="1564159"/>
    <lineage>
        <taxon>Bacteria</taxon>
        <taxon>Bacillati</taxon>
        <taxon>Actinomycetota</taxon>
        <taxon>Actinomycetes</taxon>
        <taxon>Geodermatophilales</taxon>
        <taxon>Geodermatophilaceae</taxon>
        <taxon>Geodermatophilus</taxon>
    </lineage>
</organism>
<dbReference type="AlphaFoldDB" id="A0A239GLA7"/>
<feature type="region of interest" description="Disordered" evidence="1">
    <location>
        <begin position="43"/>
        <end position="64"/>
    </location>
</feature>
<evidence type="ECO:0000313" key="3">
    <source>
        <dbReference type="EMBL" id="SNS69568.1"/>
    </source>
</evidence>
<dbReference type="Proteomes" id="UP000198373">
    <property type="component" value="Unassembled WGS sequence"/>
</dbReference>